<keyword evidence="4" id="KW-0472">Membrane</keyword>
<evidence type="ECO:0000259" key="5">
    <source>
        <dbReference type="PROSITE" id="PS01124"/>
    </source>
</evidence>
<gene>
    <name evidence="7" type="ORF">DLM86_12890</name>
</gene>
<evidence type="ECO:0000256" key="1">
    <source>
        <dbReference type="ARBA" id="ARBA00023015"/>
    </source>
</evidence>
<keyword evidence="3" id="KW-0804">Transcription</keyword>
<sequence length="764" mass="86547">MTPSRFRIKLKLKRNSLFIKLLGGFFSVILLLLSFNLFSFAYFSENIQEEVIKYNKQNVGVTAERYENHIRIVQGTIARLYFNPKVVLLTELANSEQFEPVNLVVDEIRATIGNELLFLDNIVLQFAKNGFVLDKHGPGRTEETFARTYLSADYGPSYWTGQLGMTETIRLFPQSVFTDVPYNRSGAYIPVIMRNKINDALYIAVLLDAEKMFRSFHSSIDRRFYVLDDGGTTIYRSTDEPLPDGIIGELAEGDGFVKLDSSYYFYKKGPTGLTYVNAVSDANVAREASRLKVVLLAVLALAAAISVAISVFVSVGFNTPVRTIIDTIEHADPDSPLQSKIDEFNFIHDKIRTILRTNRDIHDDLHEKTAMLRQFGFLNKLKNIYSAADPLTEPNKPFYLVLFQLALTRQFHETLAVKPERASYLIKEYIAATMADRFGDTITLQAEKDEIMTLVFADKPASEVVRALEFVKSVFDRDKAYCFLTIAFHPELREPTGFTAAYETARSMVQQRMPSGETELVLAYDPPPVRIGFLPAQEREFAGRLQAGNAEAVLELVGRVLVQMEKKRSPAAHYVEFAKEATAKTMAALIAMNLDISGIFDGRTPYDDIQSCATVDDFVRFFETFLGEACRLVARKKEESHPVKRAVLDYLHRHYHEDISLETAADRLNMSAGYMSKLFKEQTGMNFSDYLNDLRMEKAKELLRDTDLKIQHIAEKVGYYNVNSFIRMFKKTIGVPPGEFRRMHRFGGEKEASEGDPGKPGSVP</sequence>
<keyword evidence="8" id="KW-1185">Reference proteome</keyword>
<dbReference type="GO" id="GO:0003700">
    <property type="term" value="F:DNA-binding transcription factor activity"/>
    <property type="evidence" value="ECO:0007669"/>
    <property type="project" value="InterPro"/>
</dbReference>
<dbReference type="PANTHER" id="PTHR43280:SF10">
    <property type="entry name" value="REGULATORY PROTEIN POCR"/>
    <property type="match status" value="1"/>
</dbReference>
<evidence type="ECO:0000313" key="8">
    <source>
        <dbReference type="Proteomes" id="UP000247476"/>
    </source>
</evidence>
<evidence type="ECO:0000256" key="3">
    <source>
        <dbReference type="ARBA" id="ARBA00023163"/>
    </source>
</evidence>
<dbReference type="InterPro" id="IPR009057">
    <property type="entry name" value="Homeodomain-like_sf"/>
</dbReference>
<dbReference type="OrthoDB" id="2647723at2"/>
<organism evidence="7 8">
    <name type="scientific">Paenibacillus flagellatus</name>
    <dbReference type="NCBI Taxonomy" id="2211139"/>
    <lineage>
        <taxon>Bacteria</taxon>
        <taxon>Bacillati</taxon>
        <taxon>Bacillota</taxon>
        <taxon>Bacilli</taxon>
        <taxon>Bacillales</taxon>
        <taxon>Paenibacillaceae</taxon>
        <taxon>Paenibacillus</taxon>
    </lineage>
</organism>
<keyword evidence="4" id="KW-0812">Transmembrane</keyword>
<dbReference type="InterPro" id="IPR020449">
    <property type="entry name" value="Tscrpt_reg_AraC-type_HTH"/>
</dbReference>
<evidence type="ECO:0008006" key="9">
    <source>
        <dbReference type="Google" id="ProtNLM"/>
    </source>
</evidence>
<dbReference type="RefSeq" id="WP_110840422.1">
    <property type="nucleotide sequence ID" value="NZ_QJVJ01000005.1"/>
</dbReference>
<dbReference type="GO" id="GO:0043565">
    <property type="term" value="F:sequence-specific DNA binding"/>
    <property type="evidence" value="ECO:0007669"/>
    <property type="project" value="InterPro"/>
</dbReference>
<dbReference type="PRINTS" id="PR00032">
    <property type="entry name" value="HTHARAC"/>
</dbReference>
<keyword evidence="2" id="KW-0238">DNA-binding</keyword>
<feature type="transmembrane region" description="Helical" evidence="4">
    <location>
        <begin position="21"/>
        <end position="43"/>
    </location>
</feature>
<dbReference type="Pfam" id="PF12833">
    <property type="entry name" value="HTH_18"/>
    <property type="match status" value="1"/>
</dbReference>
<dbReference type="EMBL" id="QJVJ01000005">
    <property type="protein sequence ID" value="PYI54364.1"/>
    <property type="molecule type" value="Genomic_DNA"/>
</dbReference>
<feature type="domain" description="Cyclic nucleotide-binding" evidence="6">
    <location>
        <begin position="224"/>
        <end position="259"/>
    </location>
</feature>
<dbReference type="PROSITE" id="PS01124">
    <property type="entry name" value="HTH_ARAC_FAMILY_2"/>
    <property type="match status" value="1"/>
</dbReference>
<dbReference type="AlphaFoldDB" id="A0A2V5K8L0"/>
<dbReference type="PROSITE" id="PS50042">
    <property type="entry name" value="CNMP_BINDING_3"/>
    <property type="match status" value="1"/>
</dbReference>
<reference evidence="7 8" key="1">
    <citation type="submission" date="2018-05" db="EMBL/GenBank/DDBJ databases">
        <title>Paenibacillus flagellatus sp. nov., isolated from selenium mineral soil.</title>
        <authorList>
            <person name="Dai X."/>
        </authorList>
    </citation>
    <scope>NUCLEOTIDE SEQUENCE [LARGE SCALE GENOMIC DNA]</scope>
    <source>
        <strain evidence="7 8">DXL2</strain>
    </source>
</reference>
<accession>A0A2V5K8L0</accession>
<evidence type="ECO:0000256" key="2">
    <source>
        <dbReference type="ARBA" id="ARBA00023125"/>
    </source>
</evidence>
<dbReference type="PANTHER" id="PTHR43280">
    <property type="entry name" value="ARAC-FAMILY TRANSCRIPTIONAL REGULATOR"/>
    <property type="match status" value="1"/>
</dbReference>
<dbReference type="InterPro" id="IPR000595">
    <property type="entry name" value="cNMP-bd_dom"/>
</dbReference>
<keyword evidence="1" id="KW-0805">Transcription regulation</keyword>
<dbReference type="SMART" id="SM00342">
    <property type="entry name" value="HTH_ARAC"/>
    <property type="match status" value="1"/>
</dbReference>
<keyword evidence="4" id="KW-1133">Transmembrane helix</keyword>
<evidence type="ECO:0000256" key="4">
    <source>
        <dbReference type="SAM" id="Phobius"/>
    </source>
</evidence>
<proteinExistence type="predicted"/>
<evidence type="ECO:0000259" key="6">
    <source>
        <dbReference type="PROSITE" id="PS50042"/>
    </source>
</evidence>
<evidence type="ECO:0000313" key="7">
    <source>
        <dbReference type="EMBL" id="PYI54364.1"/>
    </source>
</evidence>
<feature type="domain" description="HTH araC/xylS-type" evidence="5">
    <location>
        <begin position="645"/>
        <end position="743"/>
    </location>
</feature>
<dbReference type="InterPro" id="IPR018060">
    <property type="entry name" value="HTH_AraC"/>
</dbReference>
<comment type="caution">
    <text evidence="7">The sequence shown here is derived from an EMBL/GenBank/DDBJ whole genome shotgun (WGS) entry which is preliminary data.</text>
</comment>
<dbReference type="Gene3D" id="1.10.10.60">
    <property type="entry name" value="Homeodomain-like"/>
    <property type="match status" value="2"/>
</dbReference>
<protein>
    <recommendedName>
        <fullName evidence="9">HTH araC/xylS-type domain-containing protein</fullName>
    </recommendedName>
</protein>
<dbReference type="Proteomes" id="UP000247476">
    <property type="component" value="Unassembled WGS sequence"/>
</dbReference>
<name>A0A2V5K8L0_9BACL</name>
<dbReference type="SUPFAM" id="SSF46689">
    <property type="entry name" value="Homeodomain-like"/>
    <property type="match status" value="2"/>
</dbReference>